<comment type="caution">
    <text evidence="6">The sequence shown here is derived from an EMBL/GenBank/DDBJ whole genome shotgun (WGS) entry which is preliminary data.</text>
</comment>
<feature type="compositionally biased region" description="Basic and acidic residues" evidence="2">
    <location>
        <begin position="851"/>
        <end position="862"/>
    </location>
</feature>
<feature type="compositionally biased region" description="Basic and acidic residues" evidence="2">
    <location>
        <begin position="912"/>
        <end position="930"/>
    </location>
</feature>
<sequence>MGLDEAMERDDRAKEGLMELVLPGSTAFDDGILPPLHNSYLYDDSRKLFMYSSARLIKNVALQTRYAAFRAEKKECGYTEKELEETFGFLLFDDEKKATELGDSGLLTGHSTCSTLGDPSKGVYVSKYSDCLDFKPWYSGKSGHIAIIKLTKGRVKEVTENYTLKFTPPTQGFDCHESEQIKTVTAATSSFLALERTQYYMYEILSRSEVAEKCPRHVYPFAIVEFSYGQAETASPEITEESDERTVSFDYKPWTGQLSIESFVFDIGLKSHSGALIPAKLPEMLSVKSVISIPDLKALLPKEVFETCFSGDIFVGGKCCSLYEVIPTDEDESSLTLLIDELKEKELALVFLLSDSGVFVILHSTYFLSYEDASSEEIEALYGLFIFPDSHTIQKDTKSMQKKSALSSRVSRVLPALNYAETEVEKSAPDQHREIRALFEQHLKNYGTLIQPGMQNSPQREASMFPDQYDVPCVFKQLFPLPKWTDVARLKVTMYFEDPSSFEIPVKRASELMHQQQNRDDPDDEVYYYISSPEPEDVSDTPVTTSTDTHLEPEDNVPTGVLSDVAADDSTEESACLSNKPRCTVLLEDVVKTNTIVSSQEQETVSPQSTVPNRVESSDRLSPENHYGDYPEDSPMSELATGEDNSISDSEAPGTPLKGKKPPQGDDTDSCVGSVESATDKLPENNGQPCSLPASECMQSADLAKDLPNAEEDASSSLCKKLEKPLEEGTDDSAAVTCQSDTAKPHSESDQTTDICEQSLAETNSKSLLEGQKVLEVVDNVSVISGKPSSTPKGLMKDNESGIRTGKALSVVEAKITSATDTVGSLDAPAEMPIKDCGKDNPPSDQNPSDDLSKSNQEEDSRSPFVLLTEKPSEADDDGLTATLPVVVDSSTVVSVECHKSELSLDSADVVSESKEQEKPDSNCIKHDASKNLCSSKTEDSPVTSVIAESKEPLETDVNGPTDTLVGGPSSAKIAADVSEKENSSEKMSPVAVSKSSTDKVPSTQLDLCADKPLELQATSVPSNPTEAGDSTAEVSTENNYLQDSSTVSDGPSVSPSTEVVKTRLASEVGSLCTDHLLAGGNSPAETLREKDGSEEAVSELSLSNTEVSKDGVKPALSLTVKSDQSAGDRNSEVMSSEILQSAEQEGLLKPEPALVAFPGECTSSITPVVVSTDHDQGVDGDLNGTKLPPSSGAAEGMTDNRAPNVSPKPSVQNETGNDKLPETDKAPVKPDWRTLPRRRGRRPKQLRRILPKIASKQQTSPSISPTTLVPTETDKIEHKGEVQELPSLENDRSSLLKQKNDVLPHVEEVVSLIKKVVPFESWEHNYSQCVKGTANQMSETSTEISPSGKGKEGKTPRKRNRKEHRKLASQDCISKQGGDEPSVEIIIESKQVHRLKRKLDLDNLNHDLKTVITDCGNVFVPHGSEMLPQDVELVRKRHKSADCGKGLNRTRSEPGSVSHTGSPDSPRHPLTGKGKPKECLTLKDTKDSLLQTLDGGVGLKQNRRLSDHLHCSVNVSAFQVAQTDNNAAVQKGELEIIPTFVLELDSNNQTSVTVTEQENLIEETDGNIALLSSATMESSVNIGADGLQETKSDRTTESDCKGPHKPKRKKSATYTVIPISELKTVFRAGKRSSLSDPECPKGLDLSCSKPDSKRLKSCGEVKNKMDVNVSDEGSEESNPASIAGCDLGKESLSNDVVPSSEMASTSTKKYNKLLKKWQKINAKDIFRDQGAPSNPSAPSDLLNIACPEELQGSEDGILVQIQLESVNESLGQRKTVRGGRLEEAAGPSSCKKPCMPGFRRQREIVQKGESIEISRQWKETYDFSLDSKFRKNSRDETVLRALHGPWDFNVTDSDEEIHLIFHMWIGLFYSKSAPRFFHLDSDFSLPEEDVGGEKSPRDGHLQLELSKVSATSTPRGTSSMFAKALPPCMPPFEDECSKASASEPQPWPESPSCEVLDLSLKSCKAMDLTSTPKTPGVESASDAGAGQSGEYCEGPLDLRIEPVCARTQPQLKVAEETCDSVRTMDDSKNTTTDVICTNMDTSCQSDLSEKANVDFFDRLREDQNPVVTQDGEIKYRFFILATSEDPFFRETKERLESDGHVAVEPHQFELDTRGPSSPLLIIVRNEDIAEHICEIPHLLELKKSSGVVFAGIDRPDDIQNLTHEELFSKGGFLMFDATSLKKLTLESMKSTAAFLEELSRKGKWKWCLHYRDSRGLREDARTNEDARGKKHFLDSCQEAGLVEVLPYHDCDVMSQERPNYLHCLVRLQVQNATRRFPVFITDTADEAYRKSGIFTLTDTFAI</sequence>
<gene>
    <name evidence="6" type="ORF">AALO_G00092970</name>
</gene>
<dbReference type="PANTHER" id="PTHR16207">
    <property type="entry name" value="SET DOMAIN-CONTAINING PROTEIN"/>
    <property type="match status" value="1"/>
</dbReference>
<dbReference type="GO" id="GO:0005654">
    <property type="term" value="C:nucleoplasm"/>
    <property type="evidence" value="ECO:0007669"/>
    <property type="project" value="TreeGrafter"/>
</dbReference>
<keyword evidence="7" id="KW-1185">Reference proteome</keyword>
<feature type="compositionally biased region" description="Low complexity" evidence="2">
    <location>
        <begin position="840"/>
        <end position="850"/>
    </location>
</feature>
<dbReference type="Pfam" id="PF12509">
    <property type="entry name" value="DUF3715"/>
    <property type="match status" value="1"/>
</dbReference>
<evidence type="ECO:0000259" key="5">
    <source>
        <dbReference type="Pfam" id="PF24630"/>
    </source>
</evidence>
<name>A0AAV6GTU4_9TELE</name>
<comment type="similarity">
    <text evidence="1">Belongs to the TASOR family.</text>
</comment>
<feature type="compositionally biased region" description="Polar residues" evidence="2">
    <location>
        <begin position="1033"/>
        <end position="1058"/>
    </location>
</feature>
<feature type="compositionally biased region" description="Polar residues" evidence="2">
    <location>
        <begin position="1334"/>
        <end position="1346"/>
    </location>
</feature>
<dbReference type="Pfam" id="PF23314">
    <property type="entry name" value="TASOR_alpha-beta"/>
    <property type="match status" value="1"/>
</dbReference>
<dbReference type="PANTHER" id="PTHR16207:SF10">
    <property type="entry name" value="PROTEIN TASOR 2"/>
    <property type="match status" value="1"/>
</dbReference>
<dbReference type="InterPro" id="IPR022188">
    <property type="entry name" value="TASOR_DUF3715"/>
</dbReference>
<feature type="domain" description="TASOR PIN" evidence="5">
    <location>
        <begin position="2172"/>
        <end position="2297"/>
    </location>
</feature>
<feature type="compositionally biased region" description="Polar residues" evidence="2">
    <location>
        <begin position="1454"/>
        <end position="1464"/>
    </location>
</feature>
<feature type="compositionally biased region" description="Polar residues" evidence="2">
    <location>
        <begin position="1202"/>
        <end position="1216"/>
    </location>
</feature>
<feature type="compositionally biased region" description="Polar residues" evidence="2">
    <location>
        <begin position="1017"/>
        <end position="1026"/>
    </location>
</feature>
<feature type="region of interest" description="Disordered" evidence="2">
    <location>
        <begin position="1438"/>
        <end position="1479"/>
    </location>
</feature>
<evidence type="ECO:0000256" key="1">
    <source>
        <dbReference type="ARBA" id="ARBA00008058"/>
    </source>
</evidence>
<feature type="region of interest" description="Disordered" evidence="2">
    <location>
        <begin position="1334"/>
        <end position="1380"/>
    </location>
</feature>
<proteinExistence type="inferred from homology"/>
<feature type="region of interest" description="Disordered" evidence="2">
    <location>
        <begin position="513"/>
        <end position="562"/>
    </location>
</feature>
<feature type="compositionally biased region" description="Polar residues" evidence="2">
    <location>
        <begin position="994"/>
        <end position="1006"/>
    </location>
</feature>
<reference evidence="6" key="1">
    <citation type="submission" date="2020-10" db="EMBL/GenBank/DDBJ databases">
        <title>Chromosome-scale genome assembly of the Allis shad, Alosa alosa.</title>
        <authorList>
            <person name="Margot Z."/>
            <person name="Christophe K."/>
            <person name="Cabau C."/>
            <person name="Louis A."/>
            <person name="Berthelot C."/>
            <person name="Parey E."/>
            <person name="Roest Crollius H."/>
            <person name="Montfort J."/>
            <person name="Robinson-Rechavi M."/>
            <person name="Bucao C."/>
            <person name="Bouchez O."/>
            <person name="Gislard M."/>
            <person name="Lluch J."/>
            <person name="Milhes M."/>
            <person name="Lampietro C."/>
            <person name="Lopez Roques C."/>
            <person name="Donnadieu C."/>
            <person name="Braasch I."/>
            <person name="Desvignes T."/>
            <person name="Postlethwait J."/>
            <person name="Bobe J."/>
            <person name="Guiguen Y."/>
        </authorList>
    </citation>
    <scope>NUCLEOTIDE SEQUENCE</scope>
    <source>
        <strain evidence="6">M-15738</strain>
        <tissue evidence="6">Blood</tissue>
    </source>
</reference>
<feature type="region of interest" description="Disordered" evidence="2">
    <location>
        <begin position="1169"/>
        <end position="1245"/>
    </location>
</feature>
<dbReference type="InterPro" id="IPR056242">
    <property type="entry name" value="PIN_TASOR"/>
</dbReference>
<dbReference type="Proteomes" id="UP000823561">
    <property type="component" value="Chromosome 7"/>
</dbReference>
<feature type="region of interest" description="Disordered" evidence="2">
    <location>
        <begin position="1670"/>
        <end position="1690"/>
    </location>
</feature>
<feature type="domain" description="TASOR alpha/beta" evidence="4">
    <location>
        <begin position="2075"/>
        <end position="2168"/>
    </location>
</feature>
<organism evidence="6 7">
    <name type="scientific">Alosa alosa</name>
    <name type="common">allis shad</name>
    <dbReference type="NCBI Taxonomy" id="278164"/>
    <lineage>
        <taxon>Eukaryota</taxon>
        <taxon>Metazoa</taxon>
        <taxon>Chordata</taxon>
        <taxon>Craniata</taxon>
        <taxon>Vertebrata</taxon>
        <taxon>Euteleostomi</taxon>
        <taxon>Actinopterygii</taxon>
        <taxon>Neopterygii</taxon>
        <taxon>Teleostei</taxon>
        <taxon>Clupei</taxon>
        <taxon>Clupeiformes</taxon>
        <taxon>Clupeoidei</taxon>
        <taxon>Clupeidae</taxon>
        <taxon>Alosa</taxon>
    </lineage>
</organism>
<evidence type="ECO:0000313" key="6">
    <source>
        <dbReference type="EMBL" id="KAG5277929.1"/>
    </source>
</evidence>
<feature type="domain" description="TASOR pseudo-PARP" evidence="3">
    <location>
        <begin position="72"/>
        <end position="220"/>
    </location>
</feature>
<dbReference type="InterPro" id="IPR046432">
    <property type="entry name" value="TASOR"/>
</dbReference>
<feature type="region of interest" description="Disordered" evidence="2">
    <location>
        <begin position="598"/>
        <end position="754"/>
    </location>
</feature>
<feature type="region of interest" description="Disordered" evidence="2">
    <location>
        <begin position="818"/>
        <end position="880"/>
    </location>
</feature>
<evidence type="ECO:0008006" key="8">
    <source>
        <dbReference type="Google" id="ProtNLM"/>
    </source>
</evidence>
<dbReference type="GO" id="GO:0045814">
    <property type="term" value="P:negative regulation of gene expression, epigenetic"/>
    <property type="evidence" value="ECO:0007669"/>
    <property type="project" value="InterPro"/>
</dbReference>
<dbReference type="InterPro" id="IPR056243">
    <property type="entry name" value="TASOR_ab_dom"/>
</dbReference>
<feature type="compositionally biased region" description="Polar residues" evidence="2">
    <location>
        <begin position="932"/>
        <end position="944"/>
    </location>
</feature>
<dbReference type="Pfam" id="PF24630">
    <property type="entry name" value="PIN_TASOR"/>
    <property type="match status" value="1"/>
</dbReference>
<feature type="compositionally biased region" description="Basic residues" evidence="2">
    <location>
        <begin position="1357"/>
        <end position="1368"/>
    </location>
</feature>
<evidence type="ECO:0000259" key="4">
    <source>
        <dbReference type="Pfam" id="PF23314"/>
    </source>
</evidence>
<evidence type="ECO:0000259" key="3">
    <source>
        <dbReference type="Pfam" id="PF12509"/>
    </source>
</evidence>
<feature type="region of interest" description="Disordered" evidence="2">
    <location>
        <begin position="1588"/>
        <end position="1612"/>
    </location>
</feature>
<feature type="compositionally biased region" description="Polar residues" evidence="2">
    <location>
        <begin position="598"/>
        <end position="612"/>
    </location>
</feature>
<dbReference type="EMBL" id="JADWDJ010000007">
    <property type="protein sequence ID" value="KAG5277929.1"/>
    <property type="molecule type" value="Genomic_DNA"/>
</dbReference>
<feature type="compositionally biased region" description="Basic and acidic residues" evidence="2">
    <location>
        <begin position="1589"/>
        <end position="1603"/>
    </location>
</feature>
<accession>A0AAV6GTU4</accession>
<feature type="region of interest" description="Disordered" evidence="2">
    <location>
        <begin position="902"/>
        <end position="1058"/>
    </location>
</feature>
<feature type="compositionally biased region" description="Basic residues" evidence="2">
    <location>
        <begin position="1236"/>
        <end position="1245"/>
    </location>
</feature>
<feature type="compositionally biased region" description="Basic and acidic residues" evidence="2">
    <location>
        <begin position="1217"/>
        <end position="1235"/>
    </location>
</feature>
<evidence type="ECO:0000256" key="2">
    <source>
        <dbReference type="SAM" id="MobiDB-lite"/>
    </source>
</evidence>
<protein>
    <recommendedName>
        <fullName evidence="8">DUF3715 domain-containing protein</fullName>
    </recommendedName>
</protein>
<feature type="compositionally biased region" description="Basic and acidic residues" evidence="2">
    <location>
        <begin position="616"/>
        <end position="629"/>
    </location>
</feature>
<evidence type="ECO:0000313" key="7">
    <source>
        <dbReference type="Proteomes" id="UP000823561"/>
    </source>
</evidence>